<comment type="caution">
    <text evidence="1">The sequence shown here is derived from an EMBL/GenBank/DDBJ whole genome shotgun (WGS) entry which is preliminary data.</text>
</comment>
<dbReference type="AlphaFoldDB" id="A0A2B7YL07"/>
<dbReference type="Pfam" id="PF10109">
    <property type="entry name" value="Phage_TAC_7"/>
    <property type="match status" value="1"/>
</dbReference>
<name>A0A2B7YL07_FUSNP</name>
<dbReference type="InterPro" id="IPR019289">
    <property type="entry name" value="Phage_tail_E/E"/>
</dbReference>
<gene>
    <name evidence="1" type="ORF">RN96_00515</name>
</gene>
<dbReference type="EMBL" id="NJGI01000001">
    <property type="protein sequence ID" value="PGH21749.1"/>
    <property type="molecule type" value="Genomic_DNA"/>
</dbReference>
<protein>
    <recommendedName>
        <fullName evidence="3">Phage tail assembly protein</fullName>
    </recommendedName>
</protein>
<dbReference type="Proteomes" id="UP000222862">
    <property type="component" value="Unassembled WGS sequence"/>
</dbReference>
<evidence type="ECO:0008006" key="3">
    <source>
        <dbReference type="Google" id="ProtNLM"/>
    </source>
</evidence>
<reference evidence="1 2" key="1">
    <citation type="submission" date="2017-06" db="EMBL/GenBank/DDBJ databases">
        <title>Genome sequencing of Fusobacterium nucleatum subsp. polymorphum KCOM 1232 (=ChDC F37).</title>
        <authorList>
            <person name="Kook J.-K."/>
            <person name="Park S.-N."/>
            <person name="Lim Y.K."/>
            <person name="Roh H."/>
        </authorList>
    </citation>
    <scope>NUCLEOTIDE SEQUENCE [LARGE SCALE GENOMIC DNA]</scope>
    <source>
        <strain evidence="2">KCOM 1232 ( ChDC F37)</strain>
    </source>
</reference>
<sequence>MKVKLSQTYNFGGKEFNELDINIEEMTGRDFMQCEREFKARNKEAGAVKELEDSWAITVAAKSVGVKYGDLLNLISIDYLKVVNGVKRFLSQGWEDKEPQKDTTVEVTEETGA</sequence>
<dbReference type="RefSeq" id="WP_098701915.1">
    <property type="nucleotide sequence ID" value="NZ_NJGI01000001.1"/>
</dbReference>
<evidence type="ECO:0000313" key="1">
    <source>
        <dbReference type="EMBL" id="PGH21749.1"/>
    </source>
</evidence>
<organism evidence="1 2">
    <name type="scientific">Fusobacterium nucleatum subsp. polymorphum</name>
    <name type="common">Fusobacterium polymorphum</name>
    <dbReference type="NCBI Taxonomy" id="76857"/>
    <lineage>
        <taxon>Bacteria</taxon>
        <taxon>Fusobacteriati</taxon>
        <taxon>Fusobacteriota</taxon>
        <taxon>Fusobacteriia</taxon>
        <taxon>Fusobacteriales</taxon>
        <taxon>Fusobacteriaceae</taxon>
        <taxon>Fusobacterium</taxon>
    </lineage>
</organism>
<evidence type="ECO:0000313" key="2">
    <source>
        <dbReference type="Proteomes" id="UP000222862"/>
    </source>
</evidence>
<accession>A0A2B7YL07</accession>
<proteinExistence type="predicted"/>